<dbReference type="PANTHER" id="PTHR46644">
    <property type="entry name" value="DNA REPAIR PROTEIN XRCC2"/>
    <property type="match status" value="1"/>
</dbReference>
<dbReference type="OMA" id="LIMETIC"/>
<dbReference type="EMBL" id="JH992984">
    <property type="protein sequence ID" value="EKX48750.1"/>
    <property type="molecule type" value="Genomic_DNA"/>
</dbReference>
<dbReference type="GO" id="GO:0009507">
    <property type="term" value="C:chloroplast"/>
    <property type="evidence" value="ECO:0007669"/>
    <property type="project" value="UniProtKB-SubCell"/>
</dbReference>
<dbReference type="GeneID" id="17305598"/>
<evidence type="ECO:0000256" key="1">
    <source>
        <dbReference type="ARBA" id="ARBA00004229"/>
    </source>
</evidence>
<evidence type="ECO:0008006" key="5">
    <source>
        <dbReference type="Google" id="ProtNLM"/>
    </source>
</evidence>
<dbReference type="Proteomes" id="UP000011087">
    <property type="component" value="Unassembled WGS sequence"/>
</dbReference>
<evidence type="ECO:0000313" key="3">
    <source>
        <dbReference type="EnsemblProtists" id="EKX48750"/>
    </source>
</evidence>
<dbReference type="PANTHER" id="PTHR46644:SF2">
    <property type="entry name" value="DNA REPAIR PROTEIN XRCC2"/>
    <property type="match status" value="1"/>
</dbReference>
<dbReference type="AlphaFoldDB" id="L1JKY4"/>
<evidence type="ECO:0000313" key="2">
    <source>
        <dbReference type="EMBL" id="EKX48750.1"/>
    </source>
</evidence>
<dbReference type="RefSeq" id="XP_005835730.1">
    <property type="nucleotide sequence ID" value="XM_005835673.1"/>
</dbReference>
<dbReference type="GO" id="GO:0033063">
    <property type="term" value="C:Rad51B-Rad51C-Rad51D-XRCC2 complex"/>
    <property type="evidence" value="ECO:0007669"/>
    <property type="project" value="InterPro"/>
</dbReference>
<dbReference type="InterPro" id="IPR027417">
    <property type="entry name" value="P-loop_NTPase"/>
</dbReference>
<protein>
    <recommendedName>
        <fullName evidence="5">DNA recombination and repair protein Rad51-like C-terminal domain-containing protein</fullName>
    </recommendedName>
</protein>
<keyword evidence="4" id="KW-1185">Reference proteome</keyword>
<dbReference type="InterPro" id="IPR030547">
    <property type="entry name" value="XRCC2"/>
</dbReference>
<dbReference type="GO" id="GO:0000724">
    <property type="term" value="P:double-strand break repair via homologous recombination"/>
    <property type="evidence" value="ECO:0007669"/>
    <property type="project" value="InterPro"/>
</dbReference>
<dbReference type="PaxDb" id="55529-EKX48750"/>
<comment type="subcellular location">
    <subcellularLocation>
        <location evidence="1">Plastid</location>
        <location evidence="1">Chloroplast</location>
    </subcellularLocation>
</comment>
<organism evidence="2">
    <name type="scientific">Guillardia theta (strain CCMP2712)</name>
    <name type="common">Cryptophyte</name>
    <dbReference type="NCBI Taxonomy" id="905079"/>
    <lineage>
        <taxon>Eukaryota</taxon>
        <taxon>Cryptophyceae</taxon>
        <taxon>Pyrenomonadales</taxon>
        <taxon>Geminigeraceae</taxon>
        <taxon>Guillardia</taxon>
    </lineage>
</organism>
<name>L1JKY4_GUITC</name>
<reference evidence="4" key="2">
    <citation type="submission" date="2012-11" db="EMBL/GenBank/DDBJ databases">
        <authorList>
            <person name="Kuo A."/>
            <person name="Curtis B.A."/>
            <person name="Tanifuji G."/>
            <person name="Burki F."/>
            <person name="Gruber A."/>
            <person name="Irimia M."/>
            <person name="Maruyama S."/>
            <person name="Arias M.C."/>
            <person name="Ball S.G."/>
            <person name="Gile G.H."/>
            <person name="Hirakawa Y."/>
            <person name="Hopkins J.F."/>
            <person name="Rensing S.A."/>
            <person name="Schmutz J."/>
            <person name="Symeonidi A."/>
            <person name="Elias M."/>
            <person name="Eveleigh R.J."/>
            <person name="Herman E.K."/>
            <person name="Klute M.J."/>
            <person name="Nakayama T."/>
            <person name="Obornik M."/>
            <person name="Reyes-Prieto A."/>
            <person name="Armbrust E.V."/>
            <person name="Aves S.J."/>
            <person name="Beiko R.G."/>
            <person name="Coutinho P."/>
            <person name="Dacks J.B."/>
            <person name="Durnford D.G."/>
            <person name="Fast N.M."/>
            <person name="Green B.R."/>
            <person name="Grisdale C."/>
            <person name="Hempe F."/>
            <person name="Henrissat B."/>
            <person name="Hoppner M.P."/>
            <person name="Ishida K.-I."/>
            <person name="Kim E."/>
            <person name="Koreny L."/>
            <person name="Kroth P.G."/>
            <person name="Liu Y."/>
            <person name="Malik S.-B."/>
            <person name="Maier U.G."/>
            <person name="McRose D."/>
            <person name="Mock T."/>
            <person name="Neilson J.A."/>
            <person name="Onodera N.T."/>
            <person name="Poole A.M."/>
            <person name="Pritham E.J."/>
            <person name="Richards T.A."/>
            <person name="Rocap G."/>
            <person name="Roy S.W."/>
            <person name="Sarai C."/>
            <person name="Schaack S."/>
            <person name="Shirato S."/>
            <person name="Slamovits C.H."/>
            <person name="Spencer D.F."/>
            <person name="Suzuki S."/>
            <person name="Worden A.Z."/>
            <person name="Zauner S."/>
            <person name="Barry K."/>
            <person name="Bell C."/>
            <person name="Bharti A.K."/>
            <person name="Crow J.A."/>
            <person name="Grimwood J."/>
            <person name="Kramer R."/>
            <person name="Lindquist E."/>
            <person name="Lucas S."/>
            <person name="Salamov A."/>
            <person name="McFadden G.I."/>
            <person name="Lane C.E."/>
            <person name="Keeling P.J."/>
            <person name="Gray M.W."/>
            <person name="Grigoriev I.V."/>
            <person name="Archibald J.M."/>
        </authorList>
    </citation>
    <scope>NUCLEOTIDE SEQUENCE</scope>
    <source>
        <strain evidence="4">CCMP2712</strain>
    </source>
</reference>
<sequence>MRERPAPANCDTTALTFLRFHKKSLTFGVKELDRVMVQNLSKTLCLEICGSSACGKSELLLNACAQSVIPDEFQGIIVGGSKSSALFFCIGCTSSLYISRLVTLLDMHARKVIQFVDQSNLDVQSWTRAFILDCLSRIHFVVCYNAFEVFCAIRSMEDFLQCGNVQIVAFDCLSVLQWYSRVEQKAHEKEDSHGSSAQLDSCFLWLDSLAKQYNLIILASRWFTAKKSDALDKDYSMHKTNMMWEQMVTHRIVLDVCSKPGGQMKYVGSVKSFESKENHQEIEFNVTYWHDFLHV</sequence>
<dbReference type="KEGG" id="gtt:GUITHDRAFT_105379"/>
<dbReference type="HOGENOM" id="CLU_944749_0_0_1"/>
<dbReference type="OrthoDB" id="420422at2759"/>
<dbReference type="GO" id="GO:0005657">
    <property type="term" value="C:replication fork"/>
    <property type="evidence" value="ECO:0007669"/>
    <property type="project" value="InterPro"/>
</dbReference>
<proteinExistence type="predicted"/>
<evidence type="ECO:0000313" key="4">
    <source>
        <dbReference type="Proteomes" id="UP000011087"/>
    </source>
</evidence>
<gene>
    <name evidence="2" type="ORF">GUITHDRAFT_105379</name>
</gene>
<dbReference type="EnsemblProtists" id="EKX48750">
    <property type="protein sequence ID" value="EKX48750"/>
    <property type="gene ID" value="GUITHDRAFT_105379"/>
</dbReference>
<dbReference type="Gene3D" id="3.40.50.300">
    <property type="entry name" value="P-loop containing nucleotide triphosphate hydrolases"/>
    <property type="match status" value="1"/>
</dbReference>
<dbReference type="SUPFAM" id="SSF52540">
    <property type="entry name" value="P-loop containing nucleoside triphosphate hydrolases"/>
    <property type="match status" value="1"/>
</dbReference>
<reference evidence="2 4" key="1">
    <citation type="journal article" date="2012" name="Nature">
        <title>Algal genomes reveal evolutionary mosaicism and the fate of nucleomorphs.</title>
        <authorList>
            <consortium name="DOE Joint Genome Institute"/>
            <person name="Curtis B.A."/>
            <person name="Tanifuji G."/>
            <person name="Burki F."/>
            <person name="Gruber A."/>
            <person name="Irimia M."/>
            <person name="Maruyama S."/>
            <person name="Arias M.C."/>
            <person name="Ball S.G."/>
            <person name="Gile G.H."/>
            <person name="Hirakawa Y."/>
            <person name="Hopkins J.F."/>
            <person name="Kuo A."/>
            <person name="Rensing S.A."/>
            <person name="Schmutz J."/>
            <person name="Symeonidi A."/>
            <person name="Elias M."/>
            <person name="Eveleigh R.J."/>
            <person name="Herman E.K."/>
            <person name="Klute M.J."/>
            <person name="Nakayama T."/>
            <person name="Obornik M."/>
            <person name="Reyes-Prieto A."/>
            <person name="Armbrust E.V."/>
            <person name="Aves S.J."/>
            <person name="Beiko R.G."/>
            <person name="Coutinho P."/>
            <person name="Dacks J.B."/>
            <person name="Durnford D.G."/>
            <person name="Fast N.M."/>
            <person name="Green B.R."/>
            <person name="Grisdale C.J."/>
            <person name="Hempel F."/>
            <person name="Henrissat B."/>
            <person name="Hoppner M.P."/>
            <person name="Ishida K."/>
            <person name="Kim E."/>
            <person name="Koreny L."/>
            <person name="Kroth P.G."/>
            <person name="Liu Y."/>
            <person name="Malik S.B."/>
            <person name="Maier U.G."/>
            <person name="McRose D."/>
            <person name="Mock T."/>
            <person name="Neilson J.A."/>
            <person name="Onodera N.T."/>
            <person name="Poole A.M."/>
            <person name="Pritham E.J."/>
            <person name="Richards T.A."/>
            <person name="Rocap G."/>
            <person name="Roy S.W."/>
            <person name="Sarai C."/>
            <person name="Schaack S."/>
            <person name="Shirato S."/>
            <person name="Slamovits C.H."/>
            <person name="Spencer D.F."/>
            <person name="Suzuki S."/>
            <person name="Worden A.Z."/>
            <person name="Zauner S."/>
            <person name="Barry K."/>
            <person name="Bell C."/>
            <person name="Bharti A.K."/>
            <person name="Crow J.A."/>
            <person name="Grimwood J."/>
            <person name="Kramer R."/>
            <person name="Lindquist E."/>
            <person name="Lucas S."/>
            <person name="Salamov A."/>
            <person name="McFadden G.I."/>
            <person name="Lane C.E."/>
            <person name="Keeling P.J."/>
            <person name="Gray M.W."/>
            <person name="Grigoriev I.V."/>
            <person name="Archibald J.M."/>
        </authorList>
    </citation>
    <scope>NUCLEOTIDE SEQUENCE</scope>
    <source>
        <strain evidence="2 4">CCMP2712</strain>
    </source>
</reference>
<accession>L1JKY4</accession>
<reference evidence="3" key="3">
    <citation type="submission" date="2016-03" db="UniProtKB">
        <authorList>
            <consortium name="EnsemblProtists"/>
        </authorList>
    </citation>
    <scope>IDENTIFICATION</scope>
</reference>